<sequence>MEFDQRKLPRSRMNLYANYKIHLVKKIKPGSFGPTPPSPRVTHNQYQNNVSRTSLIIMACVFGGAALLGILCIVSRLCYNRHRDSRRSRSLPVYFGTQEDFLDEDQGTEINHHIWYINFLGLQQSVIDSITVFKFKKDEGLIDGTECSVCLSEFQEDESLRLLPKCSHAFHIPCIDTWLRSHKNCPLCRAPIVSDNFDAQVALTVPTTSDLSSREEPQIENSENNTPAGLMSSNHSGEDGSSEVRNGEETICGLPVVDESNTGNSSLNSNHFVSRNPRIRSDLVDKLVVVEEEMQPVRRSVSLDFSTASAIYSVLANVAPGKCQANSDSLLVQPKQPKSKNAAKRGMRNPCHQDVAEARTQSTLSEEQVLICSVVSPYQFWFYVHVRRCSGGFGTQIPAGQVFESSISGHVYFHFGVSRHLLSALLLPALYS</sequence>
<dbReference type="EMBL" id="RCHU02000007">
    <property type="protein sequence ID" value="KAL3584181.1"/>
    <property type="molecule type" value="Genomic_DNA"/>
</dbReference>
<gene>
    <name evidence="1" type="ORF">D5086_015242</name>
</gene>
<comment type="caution">
    <text evidence="1">The sequence shown here is derived from an EMBL/GenBank/DDBJ whole genome shotgun (WGS) entry which is preliminary data.</text>
</comment>
<dbReference type="Proteomes" id="UP000309997">
    <property type="component" value="Unassembled WGS sequence"/>
</dbReference>
<protein>
    <submittedName>
        <fullName evidence="1">Uncharacterized protein</fullName>
    </submittedName>
</protein>
<reference evidence="1 2" key="1">
    <citation type="journal article" date="2024" name="Plant Biotechnol. J.">
        <title>Genome and CRISPR/Cas9 system of a widespread forest tree (Populus alba) in the world.</title>
        <authorList>
            <person name="Liu Y.J."/>
            <person name="Jiang P.F."/>
            <person name="Han X.M."/>
            <person name="Li X.Y."/>
            <person name="Wang H.M."/>
            <person name="Wang Y.J."/>
            <person name="Wang X.X."/>
            <person name="Zeng Q.Y."/>
        </authorList>
    </citation>
    <scope>NUCLEOTIDE SEQUENCE [LARGE SCALE GENOMIC DNA]</scope>
    <source>
        <strain evidence="2">cv. PAL-ZL1</strain>
    </source>
</reference>
<evidence type="ECO:0000313" key="2">
    <source>
        <dbReference type="Proteomes" id="UP000309997"/>
    </source>
</evidence>
<evidence type="ECO:0000313" key="1">
    <source>
        <dbReference type="EMBL" id="KAL3584181.1"/>
    </source>
</evidence>
<name>A0ACC4C1J3_POPAL</name>
<organism evidence="1 2">
    <name type="scientific">Populus alba</name>
    <name type="common">White poplar</name>
    <dbReference type="NCBI Taxonomy" id="43335"/>
    <lineage>
        <taxon>Eukaryota</taxon>
        <taxon>Viridiplantae</taxon>
        <taxon>Streptophyta</taxon>
        <taxon>Embryophyta</taxon>
        <taxon>Tracheophyta</taxon>
        <taxon>Spermatophyta</taxon>
        <taxon>Magnoliopsida</taxon>
        <taxon>eudicotyledons</taxon>
        <taxon>Gunneridae</taxon>
        <taxon>Pentapetalae</taxon>
        <taxon>rosids</taxon>
        <taxon>fabids</taxon>
        <taxon>Malpighiales</taxon>
        <taxon>Salicaceae</taxon>
        <taxon>Saliceae</taxon>
        <taxon>Populus</taxon>
    </lineage>
</organism>
<accession>A0ACC4C1J3</accession>
<keyword evidence="2" id="KW-1185">Reference proteome</keyword>
<proteinExistence type="predicted"/>